<dbReference type="OrthoDB" id="408743at2759"/>
<evidence type="ECO:0000256" key="5">
    <source>
        <dbReference type="ARBA" id="ARBA00012267"/>
    </source>
</evidence>
<evidence type="ECO:0000256" key="11">
    <source>
        <dbReference type="ARBA" id="ARBA00023004"/>
    </source>
</evidence>
<dbReference type="AlphaFoldDB" id="A0A8K0ECT9"/>
<dbReference type="Pfam" id="PF06155">
    <property type="entry name" value="GBBH-like_N"/>
    <property type="match status" value="1"/>
</dbReference>
<evidence type="ECO:0000256" key="13">
    <source>
        <dbReference type="ARBA" id="ARBA00031778"/>
    </source>
</evidence>
<feature type="domain" description="TauD/TfdA-like" evidence="18">
    <location>
        <begin position="203"/>
        <end position="440"/>
    </location>
</feature>
<dbReference type="FunFam" id="3.30.2020.30:FF:000002">
    <property type="entry name" value="Putative gamma-butyrobetaine dioxygenase"/>
    <property type="match status" value="1"/>
</dbReference>
<evidence type="ECO:0000313" key="21">
    <source>
        <dbReference type="Proteomes" id="UP000838412"/>
    </source>
</evidence>
<evidence type="ECO:0000256" key="8">
    <source>
        <dbReference type="ARBA" id="ARBA00022873"/>
    </source>
</evidence>
<evidence type="ECO:0000256" key="16">
    <source>
        <dbReference type="ARBA" id="ARBA00049334"/>
    </source>
</evidence>
<keyword evidence="7" id="KW-0479">Metal-binding</keyword>
<dbReference type="InterPro" id="IPR010376">
    <property type="entry name" value="GBBH-like_N"/>
</dbReference>
<dbReference type="UniPathway" id="UPA00118"/>
<dbReference type="FunFam" id="3.60.130.10:FF:000001">
    <property type="entry name" value="Trimethyllysine dioxygenase, mitochondrial"/>
    <property type="match status" value="1"/>
</dbReference>
<evidence type="ECO:0000256" key="7">
    <source>
        <dbReference type="ARBA" id="ARBA00022723"/>
    </source>
</evidence>
<comment type="pathway">
    <text evidence="3">Amine and polyamine biosynthesis; carnitine biosynthesis.</text>
</comment>
<gene>
    <name evidence="20" type="primary">TMLHE</name>
    <name evidence="20" type="ORF">BLAG_LOCUS7066</name>
</gene>
<evidence type="ECO:0000256" key="9">
    <source>
        <dbReference type="ARBA" id="ARBA00022964"/>
    </source>
</evidence>
<dbReference type="Proteomes" id="UP000838412">
    <property type="component" value="Chromosome 14"/>
</dbReference>
<accession>A0A8K0ECT9</accession>
<comment type="similarity">
    <text evidence="4">Belongs to the gamma-BBH/TMLD family.</text>
</comment>
<comment type="cofactor">
    <cofactor evidence="1">
        <name>Fe(2+)</name>
        <dbReference type="ChEBI" id="CHEBI:29033"/>
    </cofactor>
</comment>
<dbReference type="Gene3D" id="3.30.2020.30">
    <property type="match status" value="1"/>
</dbReference>
<evidence type="ECO:0000256" key="4">
    <source>
        <dbReference type="ARBA" id="ARBA00008654"/>
    </source>
</evidence>
<dbReference type="GO" id="GO:0005506">
    <property type="term" value="F:iron ion binding"/>
    <property type="evidence" value="ECO:0007669"/>
    <property type="project" value="InterPro"/>
</dbReference>
<dbReference type="CDD" id="cd00250">
    <property type="entry name" value="CAS_like"/>
    <property type="match status" value="1"/>
</dbReference>
<sequence length="456" mass="51407">MHLRSLASFPGRISQSLSVSRKHSAGLLTTQSTRNVQTFTKLLKVKRAQLLTPAQSAHPSSASSLSTSTRAKSSSRTEGKARGVPVSVTKFLQHEDHLQLEYKGAKLKLNYIWLRDHCRTGDSFNHQTQQRMVDTALIDPNIQPLNVAIDDGTLNITWPDGHQSEYHLEWLFSNTYEGKQHIQRTLEPLLWDVETLSASPSPSVSYQDYLADDGQLANLLRNLLKYGFAFVEDAPVTVEATLAAAERICQIRETFFGRFWCFTSDLERQDTAYTAESLGAHTDNTYLNEPSGVQVFHKMEHVGEGGDTLLVDGFHAAERLRRDDPEGFDILSSVSVPHHYLEPAVHTTGVGPVLEVEPGATKNLKLIRYNIHDRACLDTVPMEDVGRWYAALRNLTRYIRDPASEYWVKLKPGQILLTYNWRVLHGRSAFTGRRRVAGCYLPRDDVISRARVLKVI</sequence>
<evidence type="ECO:0000259" key="18">
    <source>
        <dbReference type="Pfam" id="PF02668"/>
    </source>
</evidence>
<keyword evidence="8" id="KW-0124">Carnitine biosynthesis</keyword>
<proteinExistence type="inferred from homology"/>
<dbReference type="InterPro" id="IPR038492">
    <property type="entry name" value="GBBH-like_N_sf"/>
</dbReference>
<evidence type="ECO:0000256" key="1">
    <source>
        <dbReference type="ARBA" id="ARBA00001954"/>
    </source>
</evidence>
<dbReference type="InterPro" id="IPR042098">
    <property type="entry name" value="TauD-like_sf"/>
</dbReference>
<reference evidence="20" key="1">
    <citation type="submission" date="2022-01" db="EMBL/GenBank/DDBJ databases">
        <authorList>
            <person name="Braso-Vives M."/>
        </authorList>
    </citation>
    <scope>NUCLEOTIDE SEQUENCE</scope>
</reference>
<dbReference type="GO" id="GO:0045329">
    <property type="term" value="P:carnitine biosynthetic process"/>
    <property type="evidence" value="ECO:0007669"/>
    <property type="project" value="UniProtKB-UniPathway"/>
</dbReference>
<feature type="compositionally biased region" description="Low complexity" evidence="17">
    <location>
        <begin position="53"/>
        <end position="74"/>
    </location>
</feature>
<dbReference type="PANTHER" id="PTHR10696">
    <property type="entry name" value="GAMMA-BUTYROBETAINE HYDROXYLASE-RELATED"/>
    <property type="match status" value="1"/>
</dbReference>
<dbReference type="InterPro" id="IPR012776">
    <property type="entry name" value="Trimethyllysine_dOase"/>
</dbReference>
<evidence type="ECO:0000256" key="6">
    <source>
        <dbReference type="ARBA" id="ARBA00016835"/>
    </source>
</evidence>
<feature type="region of interest" description="Disordered" evidence="17">
    <location>
        <begin position="53"/>
        <end position="83"/>
    </location>
</feature>
<evidence type="ECO:0000259" key="19">
    <source>
        <dbReference type="Pfam" id="PF06155"/>
    </source>
</evidence>
<keyword evidence="9" id="KW-0223">Dioxygenase</keyword>
<evidence type="ECO:0000256" key="3">
    <source>
        <dbReference type="ARBA" id="ARBA00005022"/>
    </source>
</evidence>
<dbReference type="InterPro" id="IPR050411">
    <property type="entry name" value="AlphaKG_dependent_hydroxylases"/>
</dbReference>
<comment type="function">
    <text evidence="15">Converts trimethyllysine (TML) into hydroxytrimethyllysine (HTML).</text>
</comment>
<dbReference type="Gene3D" id="3.60.130.10">
    <property type="entry name" value="Clavaminate synthase-like"/>
    <property type="match status" value="1"/>
</dbReference>
<evidence type="ECO:0000256" key="12">
    <source>
        <dbReference type="ARBA" id="ARBA00030363"/>
    </source>
</evidence>
<name>A0A8K0ECT9_BRALA</name>
<evidence type="ECO:0000256" key="2">
    <source>
        <dbReference type="ARBA" id="ARBA00001961"/>
    </source>
</evidence>
<dbReference type="GO" id="GO:0050353">
    <property type="term" value="F:trimethyllysine dioxygenase activity"/>
    <property type="evidence" value="ECO:0007669"/>
    <property type="project" value="UniProtKB-EC"/>
</dbReference>
<evidence type="ECO:0000256" key="17">
    <source>
        <dbReference type="SAM" id="MobiDB-lite"/>
    </source>
</evidence>
<feature type="domain" description="Gamma-butyrobetaine hydroxylase-like N-terminal" evidence="19">
    <location>
        <begin position="93"/>
        <end position="171"/>
    </location>
</feature>
<evidence type="ECO:0000256" key="14">
    <source>
        <dbReference type="ARBA" id="ARBA00032283"/>
    </source>
</evidence>
<dbReference type="InterPro" id="IPR003819">
    <property type="entry name" value="TauD/TfdA-like"/>
</dbReference>
<comment type="catalytic activity">
    <reaction evidence="16">
        <text>N(6),N(6),N(6)-trimethyl-L-lysine + 2-oxoglutarate + O2 = (3S)-3-hydroxy-N(6),N(6),N(6)-trimethyl-L-lysine + succinate + CO2</text>
        <dbReference type="Rhea" id="RHEA:14181"/>
        <dbReference type="ChEBI" id="CHEBI:15379"/>
        <dbReference type="ChEBI" id="CHEBI:16526"/>
        <dbReference type="ChEBI" id="CHEBI:16810"/>
        <dbReference type="ChEBI" id="CHEBI:30031"/>
        <dbReference type="ChEBI" id="CHEBI:58100"/>
        <dbReference type="ChEBI" id="CHEBI:141499"/>
        <dbReference type="EC" id="1.14.11.8"/>
    </reaction>
</comment>
<dbReference type="Pfam" id="PF02668">
    <property type="entry name" value="TauD"/>
    <property type="match status" value="1"/>
</dbReference>
<keyword evidence="21" id="KW-1185">Reference proteome</keyword>
<dbReference type="PANTHER" id="PTHR10696:SF51">
    <property type="entry name" value="TRIMETHYLLYSINE DIOXYGENASE, MITOCHONDRIAL"/>
    <property type="match status" value="1"/>
</dbReference>
<dbReference type="SUPFAM" id="SSF51197">
    <property type="entry name" value="Clavaminate synthase-like"/>
    <property type="match status" value="1"/>
</dbReference>
<evidence type="ECO:0000313" key="20">
    <source>
        <dbReference type="EMBL" id="CAH1244427.1"/>
    </source>
</evidence>
<dbReference type="NCBIfam" id="TIGR02410">
    <property type="entry name" value="carnitine_TMLD"/>
    <property type="match status" value="1"/>
</dbReference>
<protein>
    <recommendedName>
        <fullName evidence="6">Trimethyllysine dioxygenase, mitochondrial</fullName>
        <ecNumber evidence="5">1.14.11.8</ecNumber>
    </recommendedName>
    <alternativeName>
        <fullName evidence="13">Epsilon-trimethyllysine 2-oxoglutarate dioxygenase</fullName>
    </alternativeName>
    <alternativeName>
        <fullName evidence="12">TML hydroxylase</fullName>
    </alternativeName>
    <alternativeName>
        <fullName evidence="14">TML-alpha-ketoglutarate dioxygenase</fullName>
    </alternativeName>
</protein>
<dbReference type="GO" id="GO:0005739">
    <property type="term" value="C:mitochondrion"/>
    <property type="evidence" value="ECO:0007669"/>
    <property type="project" value="TreeGrafter"/>
</dbReference>
<evidence type="ECO:0000256" key="15">
    <source>
        <dbReference type="ARBA" id="ARBA00046008"/>
    </source>
</evidence>
<keyword evidence="10" id="KW-0560">Oxidoreductase</keyword>
<keyword evidence="11" id="KW-0408">Iron</keyword>
<dbReference type="EMBL" id="OV696699">
    <property type="protein sequence ID" value="CAH1244427.1"/>
    <property type="molecule type" value="Genomic_DNA"/>
</dbReference>
<evidence type="ECO:0000256" key="10">
    <source>
        <dbReference type="ARBA" id="ARBA00023002"/>
    </source>
</evidence>
<comment type="cofactor">
    <cofactor evidence="2">
        <name>L-ascorbate</name>
        <dbReference type="ChEBI" id="CHEBI:38290"/>
    </cofactor>
</comment>
<dbReference type="EC" id="1.14.11.8" evidence="5"/>
<organism evidence="20 21">
    <name type="scientific">Branchiostoma lanceolatum</name>
    <name type="common">Common lancelet</name>
    <name type="synonym">Amphioxus lanceolatum</name>
    <dbReference type="NCBI Taxonomy" id="7740"/>
    <lineage>
        <taxon>Eukaryota</taxon>
        <taxon>Metazoa</taxon>
        <taxon>Chordata</taxon>
        <taxon>Cephalochordata</taxon>
        <taxon>Leptocardii</taxon>
        <taxon>Amphioxiformes</taxon>
        <taxon>Branchiostomatidae</taxon>
        <taxon>Branchiostoma</taxon>
    </lineage>
</organism>